<comment type="caution">
    <text evidence="1">The sequence shown here is derived from an EMBL/GenBank/DDBJ whole genome shotgun (WGS) entry which is preliminary data.</text>
</comment>
<feature type="non-terminal residue" evidence="1">
    <location>
        <position position="193"/>
    </location>
</feature>
<dbReference type="EMBL" id="JANIIK010000116">
    <property type="protein sequence ID" value="KAJ3587647.1"/>
    <property type="molecule type" value="Genomic_DNA"/>
</dbReference>
<name>A0A9Q0DG22_9TELE</name>
<organism evidence="1 2">
    <name type="scientific">Muraenolepis orangiensis</name>
    <name type="common">Patagonian moray cod</name>
    <dbReference type="NCBI Taxonomy" id="630683"/>
    <lineage>
        <taxon>Eukaryota</taxon>
        <taxon>Metazoa</taxon>
        <taxon>Chordata</taxon>
        <taxon>Craniata</taxon>
        <taxon>Vertebrata</taxon>
        <taxon>Euteleostomi</taxon>
        <taxon>Actinopterygii</taxon>
        <taxon>Neopterygii</taxon>
        <taxon>Teleostei</taxon>
        <taxon>Neoteleostei</taxon>
        <taxon>Acanthomorphata</taxon>
        <taxon>Zeiogadaria</taxon>
        <taxon>Gadariae</taxon>
        <taxon>Gadiformes</taxon>
        <taxon>Muraenolepidoidei</taxon>
        <taxon>Muraenolepididae</taxon>
        <taxon>Muraenolepis</taxon>
    </lineage>
</organism>
<evidence type="ECO:0000313" key="1">
    <source>
        <dbReference type="EMBL" id="KAJ3587647.1"/>
    </source>
</evidence>
<reference evidence="1" key="1">
    <citation type="submission" date="2022-07" db="EMBL/GenBank/DDBJ databases">
        <title>Chromosome-level genome of Muraenolepis orangiensis.</title>
        <authorList>
            <person name="Kim J."/>
        </authorList>
    </citation>
    <scope>NUCLEOTIDE SEQUENCE</scope>
    <source>
        <strain evidence="1">KU_S4_2022</strain>
        <tissue evidence="1">Muscle</tissue>
    </source>
</reference>
<gene>
    <name evidence="1" type="ORF">NHX12_011244</name>
</gene>
<dbReference type="AlphaFoldDB" id="A0A9Q0DG22"/>
<accession>A0A9Q0DG22</accession>
<dbReference type="SUPFAM" id="SSF101447">
    <property type="entry name" value="Formin homology 2 domain (FH2 domain)"/>
    <property type="match status" value="1"/>
</dbReference>
<feature type="non-terminal residue" evidence="1">
    <location>
        <position position="1"/>
    </location>
</feature>
<dbReference type="Proteomes" id="UP001148018">
    <property type="component" value="Unassembled WGS sequence"/>
</dbReference>
<dbReference type="OrthoDB" id="1104827at2759"/>
<dbReference type="InterPro" id="IPR042201">
    <property type="entry name" value="FH2_Formin_sf"/>
</dbReference>
<sequence length="193" mass="21275">CKGLTPRPTQREGSFQTMYTKSSREQYEKLSTMHKNMQKLYENMGSFYAFDPHTLSVEDFFGELTNFHGVTAPSVNATASSRSPCNLLLAAFVVSAAAVAAFHASIGPEVSPGLKESPEAEFKLYFRYLRQNYAVAFTGKRRRDALKRALRSSSCCSRYEHGAGATPCQGFDGHRSRVTAVPVKQRQCGAGAK</sequence>
<dbReference type="Gene3D" id="1.20.58.2220">
    <property type="entry name" value="Formin, FH2 domain"/>
    <property type="match status" value="1"/>
</dbReference>
<keyword evidence="2" id="KW-1185">Reference proteome</keyword>
<protein>
    <submittedName>
        <fullName evidence="1">Uncharacterized protein</fullName>
    </submittedName>
</protein>
<evidence type="ECO:0000313" key="2">
    <source>
        <dbReference type="Proteomes" id="UP001148018"/>
    </source>
</evidence>
<proteinExistence type="predicted"/>